<evidence type="ECO:0000313" key="3">
    <source>
        <dbReference type="Proteomes" id="UP000078046"/>
    </source>
</evidence>
<comment type="caution">
    <text evidence="2">The sequence shown here is derived from an EMBL/GenBank/DDBJ whole genome shotgun (WGS) entry which is preliminary data.</text>
</comment>
<organism evidence="2 3">
    <name type="scientific">Intoshia linei</name>
    <dbReference type="NCBI Taxonomy" id="1819745"/>
    <lineage>
        <taxon>Eukaryota</taxon>
        <taxon>Metazoa</taxon>
        <taxon>Spiralia</taxon>
        <taxon>Lophotrochozoa</taxon>
        <taxon>Mesozoa</taxon>
        <taxon>Orthonectida</taxon>
        <taxon>Rhopaluridae</taxon>
        <taxon>Intoshia</taxon>
    </lineage>
</organism>
<dbReference type="AlphaFoldDB" id="A0A177BBI8"/>
<evidence type="ECO:0000313" key="2">
    <source>
        <dbReference type="EMBL" id="OAF71689.1"/>
    </source>
</evidence>
<dbReference type="OrthoDB" id="6499973at2759"/>
<protein>
    <submittedName>
        <fullName evidence="2">Uncharacterized protein</fullName>
    </submittedName>
</protein>
<accession>A0A177BBI8</accession>
<keyword evidence="1" id="KW-0812">Transmembrane</keyword>
<feature type="transmembrane region" description="Helical" evidence="1">
    <location>
        <begin position="12"/>
        <end position="35"/>
    </location>
</feature>
<keyword evidence="1" id="KW-1133">Transmembrane helix</keyword>
<proteinExistence type="predicted"/>
<gene>
    <name evidence="2" type="ORF">A3Q56_00525</name>
</gene>
<name>A0A177BBI8_9BILA</name>
<reference evidence="2 3" key="1">
    <citation type="submission" date="2016-04" db="EMBL/GenBank/DDBJ databases">
        <title>The genome of Intoshia linei affirms orthonectids as highly simplified spiralians.</title>
        <authorList>
            <person name="Mikhailov K.V."/>
            <person name="Slusarev G.S."/>
            <person name="Nikitin M.A."/>
            <person name="Logacheva M.D."/>
            <person name="Penin A."/>
            <person name="Aleoshin V."/>
            <person name="Panchin Y.V."/>
        </authorList>
    </citation>
    <scope>NUCLEOTIDE SEQUENCE [LARGE SCALE GENOMIC DNA]</scope>
    <source>
        <strain evidence="2">Intl2013</strain>
        <tissue evidence="2">Whole animal</tissue>
    </source>
</reference>
<keyword evidence="1" id="KW-0472">Membrane</keyword>
<sequence length="80" mass="9351">MFKAYAEYYPIFVVISSFLIFFVIDGWTYTLSVIFKVFQKKYNIKDSQVVMFLTLTYALPDIIGKYSISYHLGIVNKVSL</sequence>
<dbReference type="Proteomes" id="UP000078046">
    <property type="component" value="Unassembled WGS sequence"/>
</dbReference>
<keyword evidence="3" id="KW-1185">Reference proteome</keyword>
<dbReference type="EMBL" id="LWCA01000031">
    <property type="protein sequence ID" value="OAF71689.1"/>
    <property type="molecule type" value="Genomic_DNA"/>
</dbReference>
<evidence type="ECO:0000256" key="1">
    <source>
        <dbReference type="SAM" id="Phobius"/>
    </source>
</evidence>